<keyword evidence="5" id="KW-0378">Hydrolase</keyword>
<dbReference type="RefSeq" id="WP_002786173.1">
    <property type="nucleotide sequence ID" value="NZ_HE973326.1"/>
</dbReference>
<dbReference type="GO" id="GO:0016787">
    <property type="term" value="F:hydrolase activity"/>
    <property type="evidence" value="ECO:0007669"/>
    <property type="project" value="UniProtKB-KW"/>
</dbReference>
<keyword evidence="4" id="KW-0479">Metal-binding</keyword>
<dbReference type="PANTHER" id="PTHR33653:SF1">
    <property type="entry name" value="RIBONUCLEASE VAPC2"/>
    <property type="match status" value="1"/>
</dbReference>
<organism evidence="9 10">
    <name type="scientific">Microcystis aeruginosa PCC 9807</name>
    <dbReference type="NCBI Taxonomy" id="1160283"/>
    <lineage>
        <taxon>Bacteria</taxon>
        <taxon>Bacillati</taxon>
        <taxon>Cyanobacteriota</taxon>
        <taxon>Cyanophyceae</taxon>
        <taxon>Oscillatoriophycideae</taxon>
        <taxon>Chroococcales</taxon>
        <taxon>Microcystaceae</taxon>
        <taxon>Microcystis</taxon>
    </lineage>
</organism>
<dbReference type="CDD" id="cd18738">
    <property type="entry name" value="PIN_VapC4-5_FitB-like"/>
    <property type="match status" value="1"/>
</dbReference>
<dbReference type="InterPro" id="IPR002716">
    <property type="entry name" value="PIN_dom"/>
</dbReference>
<evidence type="ECO:0000256" key="7">
    <source>
        <dbReference type="ARBA" id="ARBA00038093"/>
    </source>
</evidence>
<evidence type="ECO:0000256" key="5">
    <source>
        <dbReference type="ARBA" id="ARBA00022801"/>
    </source>
</evidence>
<keyword evidence="2" id="KW-1277">Toxin-antitoxin system</keyword>
<evidence type="ECO:0000256" key="6">
    <source>
        <dbReference type="ARBA" id="ARBA00022842"/>
    </source>
</evidence>
<dbReference type="EMBL" id="CAIM01000017">
    <property type="protein sequence ID" value="CCI15090.1"/>
    <property type="molecule type" value="Genomic_DNA"/>
</dbReference>
<evidence type="ECO:0000256" key="1">
    <source>
        <dbReference type="ARBA" id="ARBA00001946"/>
    </source>
</evidence>
<comment type="cofactor">
    <cofactor evidence="1">
        <name>Mg(2+)</name>
        <dbReference type="ChEBI" id="CHEBI:18420"/>
    </cofactor>
</comment>
<protein>
    <submittedName>
        <fullName evidence="9">PilT protein domain protein</fullName>
    </submittedName>
</protein>
<dbReference type="Gene3D" id="3.40.50.1010">
    <property type="entry name" value="5'-nuclease"/>
    <property type="match status" value="1"/>
</dbReference>
<proteinExistence type="inferred from homology"/>
<accession>I4GZ66</accession>
<evidence type="ECO:0000256" key="4">
    <source>
        <dbReference type="ARBA" id="ARBA00022723"/>
    </source>
</evidence>
<evidence type="ECO:0000313" key="9">
    <source>
        <dbReference type="EMBL" id="CCI15090.1"/>
    </source>
</evidence>
<name>I4GZ66_MICAE</name>
<evidence type="ECO:0000256" key="2">
    <source>
        <dbReference type="ARBA" id="ARBA00022649"/>
    </source>
</evidence>
<reference evidence="9 10" key="1">
    <citation type="submission" date="2012-04" db="EMBL/GenBank/DDBJ databases">
        <authorList>
            <person name="Genoscope - CEA"/>
        </authorList>
    </citation>
    <scope>NUCLEOTIDE SEQUENCE [LARGE SCALE GENOMIC DNA]</scope>
    <source>
        <strain evidence="9 10">9807</strain>
    </source>
</reference>
<dbReference type="InterPro" id="IPR050556">
    <property type="entry name" value="Type_II_TA_system_RNase"/>
</dbReference>
<dbReference type="Proteomes" id="UP000003613">
    <property type="component" value="Unassembled WGS sequence"/>
</dbReference>
<sequence length="125" mass="14162">MALSLPQFVLDTNVALYHLGNRLFQPLPSGVYFVSIITEMELLSYPRLSDAEAHQIHNFLSYLTVININDTIKSLAIQWRRQYKLKLPDAIIVATTLSLQATLLTNDQQLTKIENLTTQSLAIFS</sequence>
<evidence type="ECO:0000256" key="3">
    <source>
        <dbReference type="ARBA" id="ARBA00022722"/>
    </source>
</evidence>
<dbReference type="InterPro" id="IPR029060">
    <property type="entry name" value="PIN-like_dom_sf"/>
</dbReference>
<comment type="similarity">
    <text evidence="7">Belongs to the PINc/VapC protein family.</text>
</comment>
<evidence type="ECO:0000259" key="8">
    <source>
        <dbReference type="Pfam" id="PF01850"/>
    </source>
</evidence>
<dbReference type="GO" id="GO:0046872">
    <property type="term" value="F:metal ion binding"/>
    <property type="evidence" value="ECO:0007669"/>
    <property type="project" value="UniProtKB-KW"/>
</dbReference>
<dbReference type="Pfam" id="PF01850">
    <property type="entry name" value="PIN"/>
    <property type="match status" value="1"/>
</dbReference>
<dbReference type="SUPFAM" id="SSF88723">
    <property type="entry name" value="PIN domain-like"/>
    <property type="match status" value="1"/>
</dbReference>
<dbReference type="AlphaFoldDB" id="I4GZ66"/>
<keyword evidence="6" id="KW-0460">Magnesium</keyword>
<dbReference type="GO" id="GO:0004518">
    <property type="term" value="F:nuclease activity"/>
    <property type="evidence" value="ECO:0007669"/>
    <property type="project" value="UniProtKB-KW"/>
</dbReference>
<dbReference type="HOGENOM" id="CLU_118482_0_0_3"/>
<feature type="domain" description="PIN" evidence="8">
    <location>
        <begin position="9"/>
        <end position="114"/>
    </location>
</feature>
<comment type="caution">
    <text evidence="9">The sequence shown here is derived from an EMBL/GenBank/DDBJ whole genome shotgun (WGS) entry which is preliminary data.</text>
</comment>
<keyword evidence="3" id="KW-0540">Nuclease</keyword>
<gene>
    <name evidence="9" type="ORF">MICAF_1130017</name>
</gene>
<dbReference type="PANTHER" id="PTHR33653">
    <property type="entry name" value="RIBONUCLEASE VAPC2"/>
    <property type="match status" value="1"/>
</dbReference>
<evidence type="ECO:0000313" key="10">
    <source>
        <dbReference type="Proteomes" id="UP000003613"/>
    </source>
</evidence>